<name>W8VU14_9FLAO</name>
<evidence type="ECO:0000313" key="2">
    <source>
        <dbReference type="Proteomes" id="UP000031760"/>
    </source>
</evidence>
<keyword evidence="2" id="KW-1185">Reference proteome</keyword>
<evidence type="ECO:0000313" key="1">
    <source>
        <dbReference type="EMBL" id="BAO54173.1"/>
    </source>
</evidence>
<dbReference type="EMBL" id="AP014548">
    <property type="protein sequence ID" value="BAO54173.1"/>
    <property type="molecule type" value="Genomic_DNA"/>
</dbReference>
<dbReference type="HOGENOM" id="CLU_2992211_0_0_10"/>
<sequence>MSVKLSNIFYTHFKESKDRIPLGGVQGFRALIYAMRWRIFSLSRKRNKNNFSCNNQV</sequence>
<organism evidence="1 2">
    <name type="scientific">Nonlabens marinus S1-08</name>
    <dbReference type="NCBI Taxonomy" id="1454201"/>
    <lineage>
        <taxon>Bacteria</taxon>
        <taxon>Pseudomonadati</taxon>
        <taxon>Bacteroidota</taxon>
        <taxon>Flavobacteriia</taxon>
        <taxon>Flavobacteriales</taxon>
        <taxon>Flavobacteriaceae</taxon>
        <taxon>Nonlabens</taxon>
    </lineage>
</organism>
<dbReference type="KEGG" id="nmf:NMS_0164"/>
<reference evidence="1 2" key="1">
    <citation type="journal article" date="2014" name="Proc. Natl. Acad. Sci. U.S.A.">
        <title>Functional characterization of flavobacteria rhodopsins reveals a unique class of light-driven chloride pump in bacteria.</title>
        <authorList>
            <person name="Yoshizawa S."/>
            <person name="Kumagai Y."/>
            <person name="Kim H."/>
            <person name="Ogura Y."/>
            <person name="Hayashi T."/>
            <person name="Iwasaki W."/>
            <person name="DeLong E.F."/>
            <person name="Kogure K."/>
        </authorList>
    </citation>
    <scope>NUCLEOTIDE SEQUENCE [LARGE SCALE GENOMIC DNA]</scope>
    <source>
        <strain evidence="1 2">S1-08</strain>
    </source>
</reference>
<accession>W8VU14</accession>
<dbReference type="STRING" id="1454201.NMS_0164"/>
<dbReference type="AlphaFoldDB" id="W8VU14"/>
<proteinExistence type="predicted"/>
<dbReference type="Proteomes" id="UP000031760">
    <property type="component" value="Chromosome"/>
</dbReference>
<gene>
    <name evidence="1" type="ORF">NMS_0164</name>
</gene>
<protein>
    <submittedName>
        <fullName evidence="1">Uncharacterized protein</fullName>
    </submittedName>
</protein>